<feature type="chain" id="PRO_5032516502" evidence="3">
    <location>
        <begin position="28"/>
        <end position="743"/>
    </location>
</feature>
<protein>
    <submittedName>
        <fullName evidence="5">Glycosyl hydrolase</fullName>
    </submittedName>
</protein>
<reference evidence="5 6" key="1">
    <citation type="submission" date="2019-12" db="EMBL/GenBank/DDBJ databases">
        <title>Genomic-based taxomic classification of the family Erythrobacteraceae.</title>
        <authorList>
            <person name="Xu L."/>
        </authorList>
    </citation>
    <scope>NUCLEOTIDE SEQUENCE [LARGE SCALE GENOMIC DNA]</scope>
    <source>
        <strain evidence="5 6">DSM 18604</strain>
    </source>
</reference>
<dbReference type="Proteomes" id="UP000460561">
    <property type="component" value="Unassembled WGS sequence"/>
</dbReference>
<evidence type="ECO:0000259" key="4">
    <source>
        <dbReference type="SMART" id="SM01217"/>
    </source>
</evidence>
<gene>
    <name evidence="5" type="ORF">GRI39_00060</name>
</gene>
<evidence type="ECO:0000313" key="5">
    <source>
        <dbReference type="EMBL" id="MXP24443.1"/>
    </source>
</evidence>
<keyword evidence="2 5" id="KW-0378">Hydrolase</keyword>
<proteinExistence type="inferred from homology"/>
<organism evidence="5 6">
    <name type="scientific">Altericroceibacterium indicum</name>
    <dbReference type="NCBI Taxonomy" id="374177"/>
    <lineage>
        <taxon>Bacteria</taxon>
        <taxon>Pseudomonadati</taxon>
        <taxon>Pseudomonadota</taxon>
        <taxon>Alphaproteobacteria</taxon>
        <taxon>Sphingomonadales</taxon>
        <taxon>Erythrobacteraceae</taxon>
        <taxon>Altericroceibacterium</taxon>
    </lineage>
</organism>
<dbReference type="GO" id="GO:0004553">
    <property type="term" value="F:hydrolase activity, hydrolyzing O-glycosyl compounds"/>
    <property type="evidence" value="ECO:0007669"/>
    <property type="project" value="InterPro"/>
</dbReference>
<dbReference type="Gene3D" id="3.40.50.1700">
    <property type="entry name" value="Glycoside hydrolase family 3 C-terminal domain"/>
    <property type="match status" value="1"/>
</dbReference>
<dbReference type="Pfam" id="PF01915">
    <property type="entry name" value="Glyco_hydro_3_C"/>
    <property type="match status" value="1"/>
</dbReference>
<evidence type="ECO:0000313" key="6">
    <source>
        <dbReference type="Proteomes" id="UP000460561"/>
    </source>
</evidence>
<comment type="similarity">
    <text evidence="1">Belongs to the glycosyl hydrolase 3 family.</text>
</comment>
<dbReference type="InterPro" id="IPR013783">
    <property type="entry name" value="Ig-like_fold"/>
</dbReference>
<accession>A0A845A598</accession>
<dbReference type="SUPFAM" id="SSF52279">
    <property type="entry name" value="Beta-D-glucan exohydrolase, C-terminal domain"/>
    <property type="match status" value="1"/>
</dbReference>
<dbReference type="SMART" id="SM01217">
    <property type="entry name" value="Fn3_like"/>
    <property type="match status" value="1"/>
</dbReference>
<comment type="caution">
    <text evidence="5">The sequence shown here is derived from an EMBL/GenBank/DDBJ whole genome shotgun (WGS) entry which is preliminary data.</text>
</comment>
<dbReference type="SUPFAM" id="SSF51445">
    <property type="entry name" value="(Trans)glycosidases"/>
    <property type="match status" value="1"/>
</dbReference>
<dbReference type="Gene3D" id="3.20.20.300">
    <property type="entry name" value="Glycoside hydrolase, family 3, N-terminal domain"/>
    <property type="match status" value="1"/>
</dbReference>
<evidence type="ECO:0000256" key="2">
    <source>
        <dbReference type="ARBA" id="ARBA00022801"/>
    </source>
</evidence>
<dbReference type="InterPro" id="IPR026891">
    <property type="entry name" value="Fn3-like"/>
</dbReference>
<evidence type="ECO:0000256" key="1">
    <source>
        <dbReference type="ARBA" id="ARBA00005336"/>
    </source>
</evidence>
<feature type="domain" description="Fibronectin type III-like" evidence="4">
    <location>
        <begin position="652"/>
        <end position="719"/>
    </location>
</feature>
<dbReference type="InterPro" id="IPR050288">
    <property type="entry name" value="Cellulose_deg_GH3"/>
</dbReference>
<dbReference type="InterPro" id="IPR036881">
    <property type="entry name" value="Glyco_hydro_3_C_sf"/>
</dbReference>
<dbReference type="Gene3D" id="2.60.40.10">
    <property type="entry name" value="Immunoglobulins"/>
    <property type="match status" value="1"/>
</dbReference>
<dbReference type="PANTHER" id="PTHR42715">
    <property type="entry name" value="BETA-GLUCOSIDASE"/>
    <property type="match status" value="1"/>
</dbReference>
<dbReference type="InterPro" id="IPR017853">
    <property type="entry name" value="GH"/>
</dbReference>
<dbReference type="PRINTS" id="PR00133">
    <property type="entry name" value="GLHYDRLASE3"/>
</dbReference>
<dbReference type="EMBL" id="WTYQ01000001">
    <property type="protein sequence ID" value="MXP24443.1"/>
    <property type="molecule type" value="Genomic_DNA"/>
</dbReference>
<feature type="signal peptide" evidence="3">
    <location>
        <begin position="1"/>
        <end position="27"/>
    </location>
</feature>
<sequence length="743" mass="78323">MRLTASAFATVSLASLALSGIPATASAQEAAKTDAQPWLDSSLPPQARVDMLLPQMTEAEKLVLVRGYFGSNLPFKQFTPPEGARPGSAGYVPGIARLNIPPQWQTDAAIGVATQGGAKEKRGRTALPSNVATAATWNPEIAYEGGKMIGAEARASGFNVMLAGGVNLNREPRNGRNFEYGGEDPYLAGIMTGAATAGIQSNNIISTIKHFAVNDQETDRNAGNSIITPAAAQMSDLLAFHIALEKSDAGSVMCSYNRVNGPFACESPWLLDEVLRKDWGFKGYVMSDWGATHSTVASVKAGLDQQSGYPFDEKPYYGELLKEALDKGDVSAADLDRMVSSILYPMFAHGLFDQPVTSAPMKLPDDMLAAHAKVTQADAEEAIVLLQNKGKILPLSPKVESIAIIGGHADKGVLAGGGSSLVYPVDGNAVPGLEPKIWPGPVMYYPSSPLEEIRKQAPNATITFVDGTDPAAAAQAAAKADVAVIFATQWAGEAFDVSLSLGDQDTVIDQVSSANPNTVVVLETGGAVFTPWAEKVSGIVEAWYPGTQGGAAIANILFGKVNPSGHLPMTFPKSLDQLPHPQKPQKGDVVYSEGATVGYKWFDAKDHAPQFAFGHGLSYTDFTHSGLSAQAQGDTVEASFTVSNIGKRAGKDVAQIYVAGEGWEAPRRLAGFAKLDLAPGESSSATVRVDPRLLAVFDAKTNSWVRAAGTYQVMLGSSADAMTERVNVKLPALTLPASWSPGL</sequence>
<evidence type="ECO:0000256" key="3">
    <source>
        <dbReference type="SAM" id="SignalP"/>
    </source>
</evidence>
<dbReference type="InterPro" id="IPR001764">
    <property type="entry name" value="Glyco_hydro_3_N"/>
</dbReference>
<dbReference type="PANTHER" id="PTHR42715:SF10">
    <property type="entry name" value="BETA-GLUCOSIDASE"/>
    <property type="match status" value="1"/>
</dbReference>
<dbReference type="AlphaFoldDB" id="A0A845A598"/>
<dbReference type="OrthoDB" id="9781691at2"/>
<keyword evidence="6" id="KW-1185">Reference proteome</keyword>
<keyword evidence="3" id="KW-0732">Signal</keyword>
<dbReference type="Pfam" id="PF14310">
    <property type="entry name" value="Fn3-like"/>
    <property type="match status" value="1"/>
</dbReference>
<name>A0A845A598_9SPHN</name>
<dbReference type="InterPro" id="IPR036962">
    <property type="entry name" value="Glyco_hydro_3_N_sf"/>
</dbReference>
<dbReference type="Pfam" id="PF00933">
    <property type="entry name" value="Glyco_hydro_3"/>
    <property type="match status" value="1"/>
</dbReference>
<dbReference type="InterPro" id="IPR002772">
    <property type="entry name" value="Glyco_hydro_3_C"/>
</dbReference>
<dbReference type="GO" id="GO:0005975">
    <property type="term" value="P:carbohydrate metabolic process"/>
    <property type="evidence" value="ECO:0007669"/>
    <property type="project" value="InterPro"/>
</dbReference>